<dbReference type="GO" id="GO:0016831">
    <property type="term" value="F:carboxy-lyase activity"/>
    <property type="evidence" value="ECO:0007669"/>
    <property type="project" value="InterPro"/>
</dbReference>
<dbReference type="Gene3D" id="3.20.20.140">
    <property type="entry name" value="Metal-dependent hydrolases"/>
    <property type="match status" value="1"/>
</dbReference>
<dbReference type="GO" id="GO:0016787">
    <property type="term" value="F:hydrolase activity"/>
    <property type="evidence" value="ECO:0007669"/>
    <property type="project" value="UniProtKB-KW"/>
</dbReference>
<dbReference type="InterPro" id="IPR032465">
    <property type="entry name" value="ACMSD"/>
</dbReference>
<dbReference type="GO" id="GO:0019748">
    <property type="term" value="P:secondary metabolic process"/>
    <property type="evidence" value="ECO:0007669"/>
    <property type="project" value="TreeGrafter"/>
</dbReference>
<dbReference type="SUPFAM" id="SSF51556">
    <property type="entry name" value="Metallo-dependent hydrolases"/>
    <property type="match status" value="1"/>
</dbReference>
<accession>A0A1T5GBP9</accession>
<dbReference type="Pfam" id="PF04909">
    <property type="entry name" value="Amidohydro_2"/>
    <property type="match status" value="1"/>
</dbReference>
<dbReference type="AlphaFoldDB" id="A0A1T5GBP9"/>
<dbReference type="Proteomes" id="UP000189818">
    <property type="component" value="Unassembled WGS sequence"/>
</dbReference>
<dbReference type="PANTHER" id="PTHR21240">
    <property type="entry name" value="2-AMINO-3-CARBOXYLMUCONATE-6-SEMIALDEHYDE DECARBOXYLASE"/>
    <property type="match status" value="1"/>
</dbReference>
<keyword evidence="4" id="KW-1185">Reference proteome</keyword>
<dbReference type="PANTHER" id="PTHR21240:SF28">
    <property type="entry name" value="ISO-OROTATE DECARBOXYLASE (EUROFUNG)"/>
    <property type="match status" value="1"/>
</dbReference>
<dbReference type="InterPro" id="IPR006680">
    <property type="entry name" value="Amidohydro-rel"/>
</dbReference>
<evidence type="ECO:0000313" key="3">
    <source>
        <dbReference type="EMBL" id="SKC05751.1"/>
    </source>
</evidence>
<gene>
    <name evidence="3" type="ORF">SAMN06295920_11370</name>
</gene>
<dbReference type="EMBL" id="FUYM01000013">
    <property type="protein sequence ID" value="SKC05751.1"/>
    <property type="molecule type" value="Genomic_DNA"/>
</dbReference>
<protein>
    <submittedName>
        <fullName evidence="3">Predicted metal-dependent hydrolase, TIM-barrel fold</fullName>
    </submittedName>
</protein>
<keyword evidence="1" id="KW-0456">Lyase</keyword>
<keyword evidence="3" id="KW-0378">Hydrolase</keyword>
<dbReference type="STRING" id="439228.SAMN06295920_11370"/>
<proteinExistence type="predicted"/>
<organism evidence="3 4">
    <name type="scientific">Rhizorhabdus histidinilytica</name>
    <dbReference type="NCBI Taxonomy" id="439228"/>
    <lineage>
        <taxon>Bacteria</taxon>
        <taxon>Pseudomonadati</taxon>
        <taxon>Pseudomonadota</taxon>
        <taxon>Alphaproteobacteria</taxon>
        <taxon>Sphingomonadales</taxon>
        <taxon>Sphingomonadaceae</taxon>
        <taxon>Rhizorhabdus</taxon>
    </lineage>
</organism>
<dbReference type="GO" id="GO:0005737">
    <property type="term" value="C:cytoplasm"/>
    <property type="evidence" value="ECO:0007669"/>
    <property type="project" value="TreeGrafter"/>
</dbReference>
<reference evidence="4" key="1">
    <citation type="submission" date="2017-02" db="EMBL/GenBank/DDBJ databases">
        <authorList>
            <person name="Varghese N."/>
            <person name="Submissions S."/>
        </authorList>
    </citation>
    <scope>NUCLEOTIDE SEQUENCE [LARGE SCALE GENOMIC DNA]</scope>
    <source>
        <strain evidence="4">UM2</strain>
    </source>
</reference>
<evidence type="ECO:0000259" key="2">
    <source>
        <dbReference type="Pfam" id="PF04909"/>
    </source>
</evidence>
<dbReference type="RefSeq" id="WP_079650428.1">
    <property type="nucleotide sequence ID" value="NZ_FUYM01000013.1"/>
</dbReference>
<evidence type="ECO:0000313" key="4">
    <source>
        <dbReference type="Proteomes" id="UP000189818"/>
    </source>
</evidence>
<feature type="domain" description="Amidohydrolase-related" evidence="2">
    <location>
        <begin position="92"/>
        <end position="390"/>
    </location>
</feature>
<dbReference type="OrthoDB" id="9799024at2"/>
<dbReference type="InterPro" id="IPR032466">
    <property type="entry name" value="Metal_Hydrolase"/>
</dbReference>
<sequence length="397" mass="44970">MATTLQKPTAHELLPGIRVVDADTHVSEWYDLWTSRAPAKFRDRVPQVRDVDGRWDWVIDGQTLNREGASSAIRKDGTKTVGMAFRDLQLADVHPGAYDLKSRIAFMDREGIAAQIAYPNLLGFGGQKSMMIDEELRNVSMTIFNDAMAEMQADSGNRIYPMTMVPWWDVKLAVKEAERCAAMGLRGINMNSDPHLHGLPHLGDPHWYPLWEACSSLGLPVNFHIGASDESMTWFGAGLWPGHPDEVKLAYGSLMLFVGNMRVMANILLTRVLERFPALKIVSVESGAGWVPFFLEALEYQMREAAMEYRDSPKDVFRRQIYICSWFERDDIVHTARKIGIDNLMFETDFPHPTCLYPDSFHYMEGAIEAMTAQERGKIFGGNAQRVYNLDLSRAPF</sequence>
<name>A0A1T5GBP9_9SPHN</name>
<evidence type="ECO:0000256" key="1">
    <source>
        <dbReference type="ARBA" id="ARBA00023239"/>
    </source>
</evidence>